<dbReference type="AlphaFoldDB" id="A0A919KZ75"/>
<dbReference type="InterPro" id="IPR052906">
    <property type="entry name" value="Type_IV_Methyl-Rstrct_Enzyme"/>
</dbReference>
<proteinExistence type="predicted"/>
<evidence type="ECO:0000313" key="3">
    <source>
        <dbReference type="EMBL" id="GHH78895.1"/>
    </source>
</evidence>
<dbReference type="PANTHER" id="PTHR30015:SF7">
    <property type="entry name" value="TYPE IV METHYL-DIRECTED RESTRICTION ENZYME ECOKMRR"/>
    <property type="match status" value="1"/>
</dbReference>
<comment type="caution">
    <text evidence="3">The sequence shown here is derived from an EMBL/GenBank/DDBJ whole genome shotgun (WGS) entry which is preliminary data.</text>
</comment>
<dbReference type="GO" id="GO:0003677">
    <property type="term" value="F:DNA binding"/>
    <property type="evidence" value="ECO:0007669"/>
    <property type="project" value="InterPro"/>
</dbReference>
<evidence type="ECO:0000313" key="4">
    <source>
        <dbReference type="Proteomes" id="UP000617734"/>
    </source>
</evidence>
<evidence type="ECO:0000256" key="1">
    <source>
        <dbReference type="SAM" id="MobiDB-lite"/>
    </source>
</evidence>
<dbReference type="InterPro" id="IPR007560">
    <property type="entry name" value="Restrct_endonuc_IV_Mrr"/>
</dbReference>
<dbReference type="PANTHER" id="PTHR30015">
    <property type="entry name" value="MRR RESTRICTION SYSTEM PROTEIN"/>
    <property type="match status" value="1"/>
</dbReference>
<feature type="region of interest" description="Disordered" evidence="1">
    <location>
        <begin position="1"/>
        <end position="80"/>
    </location>
</feature>
<keyword evidence="4" id="KW-1185">Reference proteome</keyword>
<dbReference type="Pfam" id="PF04471">
    <property type="entry name" value="Mrr_cat"/>
    <property type="match status" value="1"/>
</dbReference>
<dbReference type="GeneID" id="95355918"/>
<reference evidence="3" key="1">
    <citation type="journal article" date="2014" name="Int. J. Syst. Evol. Microbiol.">
        <title>Complete genome sequence of Corynebacterium casei LMG S-19264T (=DSM 44701T), isolated from a smear-ripened cheese.</title>
        <authorList>
            <consortium name="US DOE Joint Genome Institute (JGI-PGF)"/>
            <person name="Walter F."/>
            <person name="Albersmeier A."/>
            <person name="Kalinowski J."/>
            <person name="Ruckert C."/>
        </authorList>
    </citation>
    <scope>NUCLEOTIDE SEQUENCE</scope>
    <source>
        <strain evidence="3">JCM 4646</strain>
    </source>
</reference>
<feature type="compositionally biased region" description="Basic and acidic residues" evidence="1">
    <location>
        <begin position="199"/>
        <end position="209"/>
    </location>
</feature>
<protein>
    <recommendedName>
        <fullName evidence="2">Restriction endonuclease type IV Mrr domain-containing protein</fullName>
    </recommendedName>
</protein>
<dbReference type="InterPro" id="IPR011856">
    <property type="entry name" value="tRNA_endonuc-like_dom_sf"/>
</dbReference>
<accession>A0A919KZ75</accession>
<feature type="domain" description="Restriction endonuclease type IV Mrr" evidence="2">
    <location>
        <begin position="431"/>
        <end position="545"/>
    </location>
</feature>
<dbReference type="RefSeq" id="WP_190213662.1">
    <property type="nucleotide sequence ID" value="NZ_BNBO01000039.1"/>
</dbReference>
<sequence>MQYTPDGRHPSDGPAVAEGMPGGGSDGTATALQPGFLASVFRDLGAAPGPGEPGPDADGGPAAGRPEQDGDEAVAAHGRAAALTHHRTLTVRAEHDRLADLLRRAALPVSPMDFESQLRTYEPRPYPAGEAGPEGTGAEPRWEDYVPPRAADAGPDEGPSRRLLDSGYQRELAQARLTHQRALREWRTRRAEAANSGEAESRRAHEAAEQARARAVREYNDTLEECRRAYRLAEPAAVESLIERALAASETATQDLPAPCRAVFRPLTSTAVLDLDLPPLDLVPSLTGYRLTPEGEIAPVPRPAADRATDYLRLVARLALRALQAADAVDTDEILAGVVLNGWLREPGSPEAVCLVSVDADRDALARTRLLPAGAPYEEGQDGDGVYADAERDEALVRLRQLGAAVTPDPYARAGVEPAAAAGATVPSAADLSANEFAELVRELLTRGGLDGWSVRLRGPAGLVATGEGEAGSALPGRWVVWASRAVAPVAEEEIRTLAEAVREEAADRGLRLTTGRFSDAALDLTGEESHQHIHLVDGDGVRELARTHLGLPLGAGA</sequence>
<dbReference type="Gene3D" id="3.40.1350.10">
    <property type="match status" value="1"/>
</dbReference>
<dbReference type="Proteomes" id="UP000617734">
    <property type="component" value="Unassembled WGS sequence"/>
</dbReference>
<organism evidence="3 4">
    <name type="scientific">Kitasatospora indigofera</name>
    <dbReference type="NCBI Taxonomy" id="67307"/>
    <lineage>
        <taxon>Bacteria</taxon>
        <taxon>Bacillati</taxon>
        <taxon>Actinomycetota</taxon>
        <taxon>Actinomycetes</taxon>
        <taxon>Kitasatosporales</taxon>
        <taxon>Streptomycetaceae</taxon>
        <taxon>Kitasatospora</taxon>
    </lineage>
</organism>
<feature type="compositionally biased region" description="Basic and acidic residues" evidence="1">
    <location>
        <begin position="1"/>
        <end position="11"/>
    </location>
</feature>
<gene>
    <name evidence="3" type="ORF">GCM10018781_55620</name>
</gene>
<dbReference type="GO" id="GO:0015666">
    <property type="term" value="F:restriction endodeoxyribonuclease activity"/>
    <property type="evidence" value="ECO:0007669"/>
    <property type="project" value="TreeGrafter"/>
</dbReference>
<reference evidence="3" key="2">
    <citation type="submission" date="2020-09" db="EMBL/GenBank/DDBJ databases">
        <authorList>
            <person name="Sun Q."/>
            <person name="Ohkuma M."/>
        </authorList>
    </citation>
    <scope>NUCLEOTIDE SEQUENCE</scope>
    <source>
        <strain evidence="3">JCM 4646</strain>
    </source>
</reference>
<dbReference type="EMBL" id="BNBO01000039">
    <property type="protein sequence ID" value="GHH78895.1"/>
    <property type="molecule type" value="Genomic_DNA"/>
</dbReference>
<feature type="region of interest" description="Disordered" evidence="1">
    <location>
        <begin position="188"/>
        <end position="209"/>
    </location>
</feature>
<evidence type="ECO:0000259" key="2">
    <source>
        <dbReference type="Pfam" id="PF04471"/>
    </source>
</evidence>
<dbReference type="GO" id="GO:0009307">
    <property type="term" value="P:DNA restriction-modification system"/>
    <property type="evidence" value="ECO:0007669"/>
    <property type="project" value="InterPro"/>
</dbReference>
<feature type="compositionally biased region" description="Low complexity" evidence="1">
    <location>
        <begin position="45"/>
        <end position="64"/>
    </location>
</feature>
<name>A0A919KZ75_9ACTN</name>